<dbReference type="SUPFAM" id="SSF52743">
    <property type="entry name" value="Subtilisin-like"/>
    <property type="match status" value="1"/>
</dbReference>
<feature type="active site" description="Charge relay system" evidence="4">
    <location>
        <position position="724"/>
    </location>
</feature>
<dbReference type="SMART" id="SM00248">
    <property type="entry name" value="ANK"/>
    <property type="match status" value="4"/>
</dbReference>
<dbReference type="Gene3D" id="1.25.40.20">
    <property type="entry name" value="Ankyrin repeat-containing domain"/>
    <property type="match status" value="1"/>
</dbReference>
<reference evidence="8 9" key="1">
    <citation type="journal article" date="2022" name="G3 (Bethesda)">
        <title>Enemy or ally: a genomic approach to elucidate the lifestyle of Phyllosticta citrichinaensis.</title>
        <authorList>
            <person name="Buijs V.A."/>
            <person name="Groenewald J.Z."/>
            <person name="Haridas S."/>
            <person name="LaButti K.M."/>
            <person name="Lipzen A."/>
            <person name="Martin F.M."/>
            <person name="Barry K."/>
            <person name="Grigoriev I.V."/>
            <person name="Crous P.W."/>
            <person name="Seidl M.F."/>
        </authorList>
    </citation>
    <scope>NUCLEOTIDE SEQUENCE [LARGE SCALE GENOMIC DNA]</scope>
    <source>
        <strain evidence="8 9">CBS 129764</strain>
    </source>
</reference>
<feature type="region of interest" description="Disordered" evidence="5">
    <location>
        <begin position="251"/>
        <end position="303"/>
    </location>
</feature>
<keyword evidence="9" id="KW-1185">Reference proteome</keyword>
<evidence type="ECO:0000256" key="6">
    <source>
        <dbReference type="SAM" id="Phobius"/>
    </source>
</evidence>
<keyword evidence="6" id="KW-0812">Transmembrane</keyword>
<feature type="compositionally biased region" description="Basic and acidic residues" evidence="5">
    <location>
        <begin position="262"/>
        <end position="283"/>
    </location>
</feature>
<feature type="compositionally biased region" description="Acidic residues" evidence="5">
    <location>
        <begin position="23"/>
        <end position="35"/>
    </location>
</feature>
<gene>
    <name evidence="8" type="ORF">IWX90DRAFT_508937</name>
</gene>
<feature type="active site" description="Charge relay system" evidence="4">
    <location>
        <position position="685"/>
    </location>
</feature>
<evidence type="ECO:0000256" key="4">
    <source>
        <dbReference type="PROSITE-ProRule" id="PRU01240"/>
    </source>
</evidence>
<comment type="caution">
    <text evidence="8">The sequence shown here is derived from an EMBL/GenBank/DDBJ whole genome shotgun (WGS) entry which is preliminary data.</text>
</comment>
<feature type="active site" description="Charge relay system" evidence="4">
    <location>
        <position position="885"/>
    </location>
</feature>
<dbReference type="PROSITE" id="PS51892">
    <property type="entry name" value="SUBTILASE"/>
    <property type="match status" value="1"/>
</dbReference>
<keyword evidence="6" id="KW-0472">Membrane</keyword>
<dbReference type="InterPro" id="IPR036770">
    <property type="entry name" value="Ankyrin_rpt-contain_sf"/>
</dbReference>
<dbReference type="Gene3D" id="3.40.50.200">
    <property type="entry name" value="Peptidase S8/S53 domain"/>
    <property type="match status" value="1"/>
</dbReference>
<evidence type="ECO:0000313" key="9">
    <source>
        <dbReference type="Proteomes" id="UP001456524"/>
    </source>
</evidence>
<evidence type="ECO:0000259" key="7">
    <source>
        <dbReference type="Pfam" id="PF00082"/>
    </source>
</evidence>
<evidence type="ECO:0000256" key="3">
    <source>
        <dbReference type="ARBA" id="ARBA00022825"/>
    </source>
</evidence>
<dbReference type="PRINTS" id="PR00723">
    <property type="entry name" value="SUBTILISIN"/>
</dbReference>
<feature type="transmembrane region" description="Helical" evidence="6">
    <location>
        <begin position="880"/>
        <end position="902"/>
    </location>
</feature>
<sequence length="991" mass="112031">MAPRNNPERRIMAEPEWIKNGDTEESSSEDEDEDDQIKTRFEKLFADLTSDSPRTLKDVLRDHDGDLKKNLDDGDNFLHFFIAQGKKKGRVEKFKPLLNYLIKHNLDLMKKKGGNGKTPLQLAIKKGWARLVEAMCNALNAEHDVDEILFNADSDGDTCLHEAMRGCRGDGWRIAFNLIGRVNDGKNLRRLNRTGLNPLHIAVEYDRCTPSQLHVVRKLIDTCDEALDANLYQSNPRRLSVYRYHEKTRLEHMQKQKSKNNPHKESDRDRPNESHSMLGKDLENSAAPQAPSHTTPSRGSMALGKKPEINAALEIPLQGVRRVPTAQDLSGVPSMHDKRETPRGKKKVEDEEVTEESANEIKDLLKLRFMMNPEKDHDAIVSFLYNPIQQKNFCFSLVGGRASLGKQTLEENLRHVQFEDTLQHVELPYLEIEKPAVSSKFAPKAKISDGMGRHDYVAVFEWLRKKGVRRIINLSVNDRKDPAHSEEAIEESLQGIEVIKLWDWQKPDLSSETIFNAAKNVEQVCLYWNGNNAILRSWSEPEGLSKLKNLAKVTIVSNPQVREKSNMWHSEFNNYFQGLESRGRTQKNLIAFSERLKSNIRTLRSEKSGQDTDPPELEVIFAIDLEKLSGKAQGSDDLTAEILEQPQDQHRWITCMEEYADFIQGVRLDESGQQVVNPVKVALIDDGYDISEPAINDKVVDGRSFCQQRSRKNYAPYFVNHHGHGTIMANQICRVCPKVELFMFRLDEHVSEQGKRQITAKSAVQAVHAAISMGVDIISMSWTIERTEDNKEYIEQFQEALRIAAGKNILLFCACPDQGADSTPTYPAASELCARIGAAKASGEANQWVRAAPFDFLFPGDKVVRDRHGDFDRQQSKCRLLTGSSVATALAAGFGALVLYCVRFAVQHATINNTQEERVTTADLDRLKTRQGMGDAFQAIGMTPAKYLEVWNVFESAAKAGNTPHNEDKRKAIVKVAKRLTETKKLDVLRG</sequence>
<dbReference type="EMBL" id="JBBWUH010000009">
    <property type="protein sequence ID" value="KAK8157185.1"/>
    <property type="molecule type" value="Genomic_DNA"/>
</dbReference>
<evidence type="ECO:0000256" key="5">
    <source>
        <dbReference type="SAM" id="MobiDB-lite"/>
    </source>
</evidence>
<proteinExistence type="inferred from homology"/>
<dbReference type="InterPro" id="IPR036852">
    <property type="entry name" value="Peptidase_S8/S53_dom_sf"/>
</dbReference>
<dbReference type="InterPro" id="IPR002110">
    <property type="entry name" value="Ankyrin_rpt"/>
</dbReference>
<feature type="compositionally biased region" description="Basic and acidic residues" evidence="5">
    <location>
        <begin position="335"/>
        <end position="349"/>
    </location>
</feature>
<dbReference type="InterPro" id="IPR015500">
    <property type="entry name" value="Peptidase_S8_subtilisin-rel"/>
</dbReference>
<dbReference type="InterPro" id="IPR000209">
    <property type="entry name" value="Peptidase_S8/S53_dom"/>
</dbReference>
<protein>
    <recommendedName>
        <fullName evidence="7">Peptidase S8/S53 domain-containing protein</fullName>
    </recommendedName>
</protein>
<keyword evidence="1 4" id="KW-0645">Protease</keyword>
<keyword evidence="3 4" id="KW-0720">Serine protease</keyword>
<feature type="region of interest" description="Disordered" evidence="5">
    <location>
        <begin position="1"/>
        <end position="36"/>
    </location>
</feature>
<keyword evidence="6" id="KW-1133">Transmembrane helix</keyword>
<name>A0ABR1XJC4_9PEZI</name>
<evidence type="ECO:0000256" key="2">
    <source>
        <dbReference type="ARBA" id="ARBA00022801"/>
    </source>
</evidence>
<comment type="similarity">
    <text evidence="4">Belongs to the peptidase S8 family.</text>
</comment>
<evidence type="ECO:0000256" key="1">
    <source>
        <dbReference type="ARBA" id="ARBA00022670"/>
    </source>
</evidence>
<feature type="compositionally biased region" description="Basic and acidic residues" evidence="5">
    <location>
        <begin position="1"/>
        <end position="22"/>
    </location>
</feature>
<feature type="region of interest" description="Disordered" evidence="5">
    <location>
        <begin position="327"/>
        <end position="355"/>
    </location>
</feature>
<dbReference type="Proteomes" id="UP001456524">
    <property type="component" value="Unassembled WGS sequence"/>
</dbReference>
<accession>A0ABR1XJC4</accession>
<feature type="domain" description="Peptidase S8/S53" evidence="7">
    <location>
        <begin position="679"/>
        <end position="934"/>
    </location>
</feature>
<dbReference type="Pfam" id="PF00082">
    <property type="entry name" value="Peptidase_S8"/>
    <property type="match status" value="1"/>
</dbReference>
<dbReference type="CDD" id="cd07491">
    <property type="entry name" value="Peptidases_S8_7"/>
    <property type="match status" value="1"/>
</dbReference>
<dbReference type="SUPFAM" id="SSF48403">
    <property type="entry name" value="Ankyrin repeat"/>
    <property type="match status" value="1"/>
</dbReference>
<organism evidence="8 9">
    <name type="scientific">Phyllosticta citrichinensis</name>
    <dbReference type="NCBI Taxonomy" id="1130410"/>
    <lineage>
        <taxon>Eukaryota</taxon>
        <taxon>Fungi</taxon>
        <taxon>Dikarya</taxon>
        <taxon>Ascomycota</taxon>
        <taxon>Pezizomycotina</taxon>
        <taxon>Dothideomycetes</taxon>
        <taxon>Dothideomycetes incertae sedis</taxon>
        <taxon>Botryosphaeriales</taxon>
        <taxon>Phyllostictaceae</taxon>
        <taxon>Phyllosticta</taxon>
    </lineage>
</organism>
<keyword evidence="2 4" id="KW-0378">Hydrolase</keyword>
<evidence type="ECO:0000313" key="8">
    <source>
        <dbReference type="EMBL" id="KAK8157185.1"/>
    </source>
</evidence>